<keyword evidence="4" id="KW-0378">Hydrolase</keyword>
<reference evidence="4 5" key="1">
    <citation type="submission" date="2016-10" db="EMBL/GenBank/DDBJ databases">
        <authorList>
            <person name="de Groot N.N."/>
        </authorList>
    </citation>
    <scope>NUCLEOTIDE SEQUENCE [LARGE SCALE GENOMIC DNA]</scope>
    <source>
        <strain evidence="4 5">DSM 15345</strain>
    </source>
</reference>
<feature type="domain" description="Endonuclease/exonuclease/phosphatase" evidence="3">
    <location>
        <begin position="58"/>
        <end position="375"/>
    </location>
</feature>
<keyword evidence="4" id="KW-0540">Nuclease</keyword>
<evidence type="ECO:0000256" key="1">
    <source>
        <dbReference type="SAM" id="MobiDB-lite"/>
    </source>
</evidence>
<dbReference type="GO" id="GO:0004527">
    <property type="term" value="F:exonuclease activity"/>
    <property type="evidence" value="ECO:0007669"/>
    <property type="project" value="UniProtKB-KW"/>
</dbReference>
<sequence>MAGRLLRRLTAAAGLCAAATLPAQSDPAPPAPGAIRVAAYNTALSRRAPGALVQALRLGDDRQVAAVAEVVQRVRPDVILLMEIDHDADGEALRLVAEALRAGRNGAEGLDYPHRFTAPVNTGVQSGFDLDGDGETGGPGDAWGWGAFPGQYGMGLLSRLPLGPARTFRMLRWAAAPEALIPRGHYPPEAEPMLRLSSKSHWDVSVDGGRLRLLASHPTPPVFDGPEDANGRRNADELRFWGDYLDGAGWMADDAGVSGGYAGGPFVLLGDLNADPEDGDGRREAIRALLSHPVLQDPAPISAGGRAAASPDHAGPPGRDTADWRTARGPGALRVDYALPSAELAVTGSGVFWPAPDEPLARLVGGPGKIVSSDHRLVWVDVVLP</sequence>
<evidence type="ECO:0000256" key="2">
    <source>
        <dbReference type="SAM" id="SignalP"/>
    </source>
</evidence>
<evidence type="ECO:0000313" key="4">
    <source>
        <dbReference type="EMBL" id="SEA82959.1"/>
    </source>
</evidence>
<feature type="region of interest" description="Disordered" evidence="1">
    <location>
        <begin position="300"/>
        <end position="322"/>
    </location>
</feature>
<dbReference type="Proteomes" id="UP000198703">
    <property type="component" value="Unassembled WGS sequence"/>
</dbReference>
<organism evidence="4 5">
    <name type="scientific">Rubrimonas cliftonensis</name>
    <dbReference type="NCBI Taxonomy" id="89524"/>
    <lineage>
        <taxon>Bacteria</taxon>
        <taxon>Pseudomonadati</taxon>
        <taxon>Pseudomonadota</taxon>
        <taxon>Alphaproteobacteria</taxon>
        <taxon>Rhodobacterales</taxon>
        <taxon>Paracoccaceae</taxon>
        <taxon>Rubrimonas</taxon>
    </lineage>
</organism>
<keyword evidence="4" id="KW-0269">Exonuclease</keyword>
<protein>
    <submittedName>
        <fullName evidence="4">Endonuclease/Exonuclease/phosphatase family protein</fullName>
    </submittedName>
</protein>
<proteinExistence type="predicted"/>
<dbReference type="OrthoDB" id="292013at2"/>
<dbReference type="GO" id="GO:0004519">
    <property type="term" value="F:endonuclease activity"/>
    <property type="evidence" value="ECO:0007669"/>
    <property type="project" value="UniProtKB-KW"/>
</dbReference>
<dbReference type="STRING" id="89524.SAMN05444370_11356"/>
<gene>
    <name evidence="4" type="ORF">SAMN05444370_11356</name>
</gene>
<keyword evidence="2" id="KW-0732">Signal</keyword>
<dbReference type="RefSeq" id="WP_093255177.1">
    <property type="nucleotide sequence ID" value="NZ_FNQM01000013.1"/>
</dbReference>
<evidence type="ECO:0000313" key="5">
    <source>
        <dbReference type="Proteomes" id="UP000198703"/>
    </source>
</evidence>
<keyword evidence="4" id="KW-0255">Endonuclease</keyword>
<evidence type="ECO:0000259" key="3">
    <source>
        <dbReference type="Pfam" id="PF03372"/>
    </source>
</evidence>
<dbReference type="InterPro" id="IPR005135">
    <property type="entry name" value="Endo/exonuclease/phosphatase"/>
</dbReference>
<feature type="chain" id="PRO_5011593055" evidence="2">
    <location>
        <begin position="26"/>
        <end position="385"/>
    </location>
</feature>
<feature type="signal peptide" evidence="2">
    <location>
        <begin position="1"/>
        <end position="25"/>
    </location>
</feature>
<keyword evidence="5" id="KW-1185">Reference proteome</keyword>
<dbReference type="SUPFAM" id="SSF56219">
    <property type="entry name" value="DNase I-like"/>
    <property type="match status" value="1"/>
</dbReference>
<name>A0A1H4EDS9_9RHOB</name>
<dbReference type="EMBL" id="FNQM01000013">
    <property type="protein sequence ID" value="SEA82959.1"/>
    <property type="molecule type" value="Genomic_DNA"/>
</dbReference>
<accession>A0A1H4EDS9</accession>
<dbReference type="InterPro" id="IPR036691">
    <property type="entry name" value="Endo/exonu/phosph_ase_sf"/>
</dbReference>
<dbReference type="Gene3D" id="3.60.10.10">
    <property type="entry name" value="Endonuclease/exonuclease/phosphatase"/>
    <property type="match status" value="1"/>
</dbReference>
<dbReference type="AlphaFoldDB" id="A0A1H4EDS9"/>
<dbReference type="Pfam" id="PF03372">
    <property type="entry name" value="Exo_endo_phos"/>
    <property type="match status" value="1"/>
</dbReference>